<sequence length="120" mass="13139">MAENQELYPKKILEYMEGFLVSKVRLSLAFRLKLQIQEKVPGSNLRTLALFAACELGIFDLLDSSARPLSALQVSEALHTSLDGADRLLSVCVGLELLNTLRDTEGNGNMKALFSKALGV</sequence>
<dbReference type="Pfam" id="PF08100">
    <property type="entry name" value="Dimerisation"/>
    <property type="match status" value="1"/>
</dbReference>
<dbReference type="FunFam" id="1.10.10.10:FF:000358">
    <property type="entry name" value="Acetylserotonin O-methyltransferase"/>
    <property type="match status" value="1"/>
</dbReference>
<protein>
    <recommendedName>
        <fullName evidence="4">O-methyltransferase dimerisation domain-containing protein</fullName>
    </recommendedName>
</protein>
<dbReference type="InterPro" id="IPR036390">
    <property type="entry name" value="WH_DNA-bd_sf"/>
</dbReference>
<dbReference type="STRING" id="623744.A0A553RJI8"/>
<accession>A0A553RJI8</accession>
<keyword evidence="2" id="KW-0808">Transferase</keyword>
<keyword evidence="6" id="KW-1185">Reference proteome</keyword>
<dbReference type="GO" id="GO:0008168">
    <property type="term" value="F:methyltransferase activity"/>
    <property type="evidence" value="ECO:0007669"/>
    <property type="project" value="UniProtKB-KW"/>
</dbReference>
<keyword evidence="3" id="KW-0949">S-adenosyl-L-methionine</keyword>
<dbReference type="AlphaFoldDB" id="A0A553RJI8"/>
<organism evidence="5 6">
    <name type="scientific">Danionella cerebrum</name>
    <dbReference type="NCBI Taxonomy" id="2873325"/>
    <lineage>
        <taxon>Eukaryota</taxon>
        <taxon>Metazoa</taxon>
        <taxon>Chordata</taxon>
        <taxon>Craniata</taxon>
        <taxon>Vertebrata</taxon>
        <taxon>Euteleostomi</taxon>
        <taxon>Actinopterygii</taxon>
        <taxon>Neopterygii</taxon>
        <taxon>Teleostei</taxon>
        <taxon>Ostariophysi</taxon>
        <taxon>Cypriniformes</taxon>
        <taxon>Danionidae</taxon>
        <taxon>Danioninae</taxon>
        <taxon>Danionella</taxon>
    </lineage>
</organism>
<evidence type="ECO:0000256" key="3">
    <source>
        <dbReference type="ARBA" id="ARBA00022691"/>
    </source>
</evidence>
<reference evidence="5 6" key="1">
    <citation type="journal article" date="2019" name="Sci. Data">
        <title>Hybrid genome assembly and annotation of Danionella translucida.</title>
        <authorList>
            <person name="Kadobianskyi M."/>
            <person name="Schulze L."/>
            <person name="Schuelke M."/>
            <person name="Judkewitz B."/>
        </authorList>
    </citation>
    <scope>NUCLEOTIDE SEQUENCE [LARGE SCALE GENOMIC DNA]</scope>
    <source>
        <strain evidence="5 6">Bolton</strain>
    </source>
</reference>
<dbReference type="InterPro" id="IPR012967">
    <property type="entry name" value="COMT_dimerisation"/>
</dbReference>
<feature type="domain" description="O-methyltransferase dimerisation" evidence="4">
    <location>
        <begin position="48"/>
        <end position="103"/>
    </location>
</feature>
<dbReference type="InterPro" id="IPR036388">
    <property type="entry name" value="WH-like_DNA-bd_sf"/>
</dbReference>
<proteinExistence type="predicted"/>
<name>A0A553RJI8_9TELE</name>
<dbReference type="OrthoDB" id="8940005at2759"/>
<evidence type="ECO:0000313" key="5">
    <source>
        <dbReference type="EMBL" id="TRZ02349.1"/>
    </source>
</evidence>
<gene>
    <name evidence="5" type="ORF">DNTS_019001</name>
</gene>
<reference evidence="5" key="2">
    <citation type="submission" date="2019-04" db="EMBL/GenBank/DDBJ databases">
        <authorList>
            <person name="Kadobianskyi M."/>
            <person name="Schulze L."/>
            <person name="Schuelke M."/>
            <person name="Judkewitz B."/>
        </authorList>
    </citation>
    <scope>NUCLEOTIDE SEQUENCE</scope>
    <source>
        <strain evidence="5">Bolton</strain>
        <tissue evidence="5">Whole-body</tissue>
    </source>
</reference>
<dbReference type="SUPFAM" id="SSF46785">
    <property type="entry name" value="Winged helix' DNA-binding domain"/>
    <property type="match status" value="1"/>
</dbReference>
<dbReference type="EMBL" id="SRMA01023984">
    <property type="protein sequence ID" value="TRZ02349.1"/>
    <property type="molecule type" value="Genomic_DNA"/>
</dbReference>
<keyword evidence="1" id="KW-0489">Methyltransferase</keyword>
<dbReference type="Proteomes" id="UP000316079">
    <property type="component" value="Unassembled WGS sequence"/>
</dbReference>
<comment type="caution">
    <text evidence="5">The sequence shown here is derived from an EMBL/GenBank/DDBJ whole genome shotgun (WGS) entry which is preliminary data.</text>
</comment>
<evidence type="ECO:0000313" key="6">
    <source>
        <dbReference type="Proteomes" id="UP000316079"/>
    </source>
</evidence>
<evidence type="ECO:0000256" key="1">
    <source>
        <dbReference type="ARBA" id="ARBA00022603"/>
    </source>
</evidence>
<dbReference type="Gene3D" id="1.10.10.10">
    <property type="entry name" value="Winged helix-like DNA-binding domain superfamily/Winged helix DNA-binding domain"/>
    <property type="match status" value="1"/>
</dbReference>
<evidence type="ECO:0000259" key="4">
    <source>
        <dbReference type="Pfam" id="PF08100"/>
    </source>
</evidence>
<dbReference type="EMBL" id="SRMA01023984">
    <property type="protein sequence ID" value="TRZ02348.1"/>
    <property type="molecule type" value="Genomic_DNA"/>
</dbReference>
<dbReference type="GO" id="GO:0032259">
    <property type="term" value="P:methylation"/>
    <property type="evidence" value="ECO:0007669"/>
    <property type="project" value="UniProtKB-KW"/>
</dbReference>
<dbReference type="GO" id="GO:0046983">
    <property type="term" value="F:protein dimerization activity"/>
    <property type="evidence" value="ECO:0007669"/>
    <property type="project" value="InterPro"/>
</dbReference>
<evidence type="ECO:0000256" key="2">
    <source>
        <dbReference type="ARBA" id="ARBA00022679"/>
    </source>
</evidence>